<evidence type="ECO:0000256" key="3">
    <source>
        <dbReference type="ARBA" id="ARBA00022741"/>
    </source>
</evidence>
<reference evidence="8 9" key="1">
    <citation type="journal article" date="2008" name="Genome Biol.">
        <title>A genomic analysis of the archaeal system Ignicoccus hospitalis-Nanoarchaeum equitans.</title>
        <authorList>
            <person name="Podar M."/>
            <person name="Anderson I."/>
            <person name="Makarova K.S."/>
            <person name="Elkins J.G."/>
            <person name="Ivanova N."/>
            <person name="Wall M.A."/>
            <person name="Lykidis A."/>
            <person name="Mavromatis K."/>
            <person name="Sun H."/>
            <person name="Hudson M.E."/>
            <person name="Chen W."/>
            <person name="Deciu C."/>
            <person name="Hutchison D."/>
            <person name="Eads J.R."/>
            <person name="Anderson A."/>
            <person name="Fernandes F."/>
            <person name="Szeto E."/>
            <person name="Lapidus A."/>
            <person name="Kyrpides N.C."/>
            <person name="Saier M.H.Jr."/>
            <person name="Richardson P.M."/>
            <person name="Rachel R."/>
            <person name="Huber H."/>
            <person name="Eisen J.A."/>
            <person name="Koonin E.V."/>
            <person name="Keller M."/>
            <person name="Stetter K.O."/>
        </authorList>
    </citation>
    <scope>NUCLEOTIDE SEQUENCE [LARGE SCALE GENOMIC DNA]</scope>
    <source>
        <strain evidence="9">KIN4/I / DSM 18386 / JCM 14125</strain>
    </source>
</reference>
<proteinExistence type="inferred from homology"/>
<dbReference type="RefSeq" id="WP_012123107.1">
    <property type="nucleotide sequence ID" value="NC_009776.1"/>
</dbReference>
<dbReference type="InterPro" id="IPR010339">
    <property type="entry name" value="TIP49_P-loop"/>
</dbReference>
<dbReference type="InterPro" id="IPR012340">
    <property type="entry name" value="NA-bd_OB-fold"/>
</dbReference>
<dbReference type="SUPFAM" id="SSF50249">
    <property type="entry name" value="Nucleic acid-binding proteins"/>
    <property type="match status" value="1"/>
</dbReference>
<dbReference type="SMART" id="SM00382">
    <property type="entry name" value="AAA"/>
    <property type="match status" value="1"/>
</dbReference>
<evidence type="ECO:0000259" key="7">
    <source>
        <dbReference type="SMART" id="SM00382"/>
    </source>
</evidence>
<feature type="domain" description="AAA+ ATPase" evidence="7">
    <location>
        <begin position="65"/>
        <end position="370"/>
    </location>
</feature>
<dbReference type="GO" id="GO:0003678">
    <property type="term" value="F:DNA helicase activity"/>
    <property type="evidence" value="ECO:0007669"/>
    <property type="project" value="UniProtKB-EC"/>
</dbReference>
<dbReference type="InterPro" id="IPR042487">
    <property type="entry name" value="RuvBL1/2_DNA/RNA_bd_dom"/>
</dbReference>
<dbReference type="Gene3D" id="1.10.8.60">
    <property type="match status" value="1"/>
</dbReference>
<dbReference type="AlphaFoldDB" id="A8AB41"/>
<keyword evidence="3" id="KW-0547">Nucleotide-binding</keyword>
<dbReference type="KEGG" id="iho:Igni_0963"/>
<evidence type="ECO:0000313" key="9">
    <source>
        <dbReference type="Proteomes" id="UP000000262"/>
    </source>
</evidence>
<dbReference type="PhylomeDB" id="A8AB41"/>
<dbReference type="FunFam" id="1.10.8.60:FF:000010">
    <property type="entry name" value="RuvB-like helicase"/>
    <property type="match status" value="1"/>
</dbReference>
<evidence type="ECO:0000256" key="6">
    <source>
        <dbReference type="ARBA" id="ARBA00022840"/>
    </source>
</evidence>
<dbReference type="eggNOG" id="arCOG04081">
    <property type="taxonomic scope" value="Archaea"/>
</dbReference>
<evidence type="ECO:0000256" key="1">
    <source>
        <dbReference type="ARBA" id="ARBA00007519"/>
    </source>
</evidence>
<dbReference type="FunFam" id="2.40.50.360:FF:000001">
    <property type="entry name" value="RuvB-like helicase"/>
    <property type="match status" value="1"/>
</dbReference>
<organism evidence="8 9">
    <name type="scientific">Ignicoccus hospitalis (strain KIN4/I / DSM 18386 / JCM 14125)</name>
    <dbReference type="NCBI Taxonomy" id="453591"/>
    <lineage>
        <taxon>Archaea</taxon>
        <taxon>Thermoproteota</taxon>
        <taxon>Thermoprotei</taxon>
        <taxon>Desulfurococcales</taxon>
        <taxon>Desulfurococcaceae</taxon>
        <taxon>Ignicoccus</taxon>
    </lineage>
</organism>
<dbReference type="InterPro" id="IPR003593">
    <property type="entry name" value="AAA+_ATPase"/>
</dbReference>
<keyword evidence="6" id="KW-0067">ATP-binding</keyword>
<dbReference type="PANTHER" id="PTHR11093">
    <property type="entry name" value="RUVB-RELATED REPTIN AND PONTIN"/>
    <property type="match status" value="1"/>
</dbReference>
<keyword evidence="9" id="KW-1185">Reference proteome</keyword>
<dbReference type="Gene3D" id="3.40.50.300">
    <property type="entry name" value="P-loop containing nucleotide triphosphate hydrolases"/>
    <property type="match status" value="1"/>
</dbReference>
<name>A8AB41_IGNH4</name>
<evidence type="ECO:0000256" key="2">
    <source>
        <dbReference type="ARBA" id="ARBA00012551"/>
    </source>
</evidence>
<dbReference type="Pfam" id="PF06068">
    <property type="entry name" value="TIP49"/>
    <property type="match status" value="1"/>
</dbReference>
<dbReference type="Proteomes" id="UP000000262">
    <property type="component" value="Chromosome"/>
</dbReference>
<dbReference type="InterPro" id="IPR027238">
    <property type="entry name" value="RuvB-like"/>
</dbReference>
<dbReference type="EMBL" id="CP000816">
    <property type="protein sequence ID" value="ABU82143.1"/>
    <property type="molecule type" value="Genomic_DNA"/>
</dbReference>
<gene>
    <name evidence="8" type="ordered locus">Igni_0963</name>
</gene>
<dbReference type="OrthoDB" id="45425at2157"/>
<dbReference type="Gene3D" id="2.40.50.360">
    <property type="entry name" value="RuvB-like helicase, domain II"/>
    <property type="match status" value="1"/>
</dbReference>
<dbReference type="SUPFAM" id="SSF52540">
    <property type="entry name" value="P-loop containing nucleoside triphosphate hydrolases"/>
    <property type="match status" value="1"/>
</dbReference>
<dbReference type="STRING" id="453591.Igni_0963"/>
<dbReference type="GO" id="GO:0016787">
    <property type="term" value="F:hydrolase activity"/>
    <property type="evidence" value="ECO:0007669"/>
    <property type="project" value="UniProtKB-KW"/>
</dbReference>
<keyword evidence="5" id="KW-0347">Helicase</keyword>
<evidence type="ECO:0000313" key="8">
    <source>
        <dbReference type="EMBL" id="ABU82143.1"/>
    </source>
</evidence>
<dbReference type="InterPro" id="IPR041048">
    <property type="entry name" value="RuvB-like_C"/>
</dbReference>
<accession>A8AB41</accession>
<dbReference type="GeneID" id="5562275"/>
<keyword evidence="4" id="KW-0378">Hydrolase</keyword>
<dbReference type="EC" id="3.6.4.12" evidence="2"/>
<dbReference type="InterPro" id="IPR027417">
    <property type="entry name" value="P-loop_NTPase"/>
</dbReference>
<comment type="similarity">
    <text evidence="1">Belongs to the RuvB family.</text>
</comment>
<dbReference type="GO" id="GO:0005524">
    <property type="term" value="F:ATP binding"/>
    <property type="evidence" value="ECO:0007669"/>
    <property type="project" value="UniProtKB-KW"/>
</dbReference>
<protein>
    <recommendedName>
        <fullName evidence="2">DNA helicase</fullName>
        <ecNumber evidence="2">3.6.4.12</ecNumber>
    </recommendedName>
</protein>
<evidence type="ECO:0000256" key="4">
    <source>
        <dbReference type="ARBA" id="ARBA00022801"/>
    </source>
</evidence>
<dbReference type="HOGENOM" id="CLU_028311_1_1_2"/>
<sequence length="450" mass="50095">MVEIREVKELPKREEVRVGFHTHIKGLGLDEKGKAKKVADGLVGQEEAREALGVVAQMVKEGKMAGKGVLIVGPPGTGKTALAVGLAKELGEDTPFVAMGGSEIMGSQRKGELLMQAMRRSIGVRVKEKRTVYEGVVRDIKYRVSRHPFNPYIKVPREAVITLETTDDRVTLTVDEDIAVQLRQLGVRKGDIIAIDAETGRVYKLGRAREESDVGGIKLVREVKVPEGPVKKEKEIVYTLTLHDLDTYFAAQQAPISLLAGLGPESVTDEVRKQVDKMVSEWVKQGRAELVPGVLFIDDAHLLDLETFSFLSRAMEKELAPIIVLATNRGKAKIRGTDEEAPHGIPLDMLDRLLIIRTRPYTRSEIEEILKIRAEEEGVKLSKEALEKLAEMGEARSLRYAINLLQPAYTIAKMNGRDVVAPEDVEEATRKFVDVRESVKYVEQFKDKFL</sequence>
<dbReference type="Pfam" id="PF17856">
    <property type="entry name" value="TIP49_C"/>
    <property type="match status" value="1"/>
</dbReference>
<evidence type="ECO:0000256" key="5">
    <source>
        <dbReference type="ARBA" id="ARBA00022806"/>
    </source>
</evidence>